<dbReference type="GO" id="GO:0005886">
    <property type="term" value="C:plasma membrane"/>
    <property type="evidence" value="ECO:0007669"/>
    <property type="project" value="UniProtKB-SubCell"/>
</dbReference>
<accession>A0A4V3D098</accession>
<protein>
    <recommendedName>
        <fullName evidence="4">Signal peptidase I</fullName>
        <ecNumber evidence="4">3.4.21.89</ecNumber>
    </recommendedName>
</protein>
<comment type="similarity">
    <text evidence="2 4">Belongs to the peptidase S26 family.</text>
</comment>
<keyword evidence="4" id="KW-0645">Protease</keyword>
<feature type="transmembrane region" description="Helical" evidence="4">
    <location>
        <begin position="150"/>
        <end position="172"/>
    </location>
</feature>
<evidence type="ECO:0000256" key="1">
    <source>
        <dbReference type="ARBA" id="ARBA00004401"/>
    </source>
</evidence>
<evidence type="ECO:0000313" key="6">
    <source>
        <dbReference type="EMBL" id="TDQ04905.1"/>
    </source>
</evidence>
<dbReference type="RefSeq" id="WP_133847741.1">
    <property type="nucleotide sequence ID" value="NZ_SNXZ01000001.1"/>
</dbReference>
<feature type="domain" description="Peptidase S26" evidence="5">
    <location>
        <begin position="259"/>
        <end position="418"/>
    </location>
</feature>
<dbReference type="PANTHER" id="PTHR43390:SF1">
    <property type="entry name" value="CHLOROPLAST PROCESSING PEPTIDASE"/>
    <property type="match status" value="1"/>
</dbReference>
<comment type="caution">
    <text evidence="4">Lacks conserved residue(s) required for the propagation of feature annotation.</text>
</comment>
<feature type="transmembrane region" description="Helical" evidence="4">
    <location>
        <begin position="35"/>
        <end position="56"/>
    </location>
</feature>
<evidence type="ECO:0000313" key="7">
    <source>
        <dbReference type="Proteomes" id="UP000295444"/>
    </source>
</evidence>
<dbReference type="OrthoDB" id="9781963at2"/>
<reference evidence="6 7" key="1">
    <citation type="submission" date="2019-03" db="EMBL/GenBank/DDBJ databases">
        <title>Genomic Encyclopedia of Type Strains, Phase IV (KMG-IV): sequencing the most valuable type-strain genomes for metagenomic binning, comparative biology and taxonomic classification.</title>
        <authorList>
            <person name="Goeker M."/>
        </authorList>
    </citation>
    <scope>NUCLEOTIDE SEQUENCE [LARGE SCALE GENOMIC DNA]</scope>
    <source>
        <strain evidence="6 7">DSM 45361</strain>
    </source>
</reference>
<name>A0A4V3D098_LABRH</name>
<evidence type="ECO:0000259" key="5">
    <source>
        <dbReference type="Pfam" id="PF10502"/>
    </source>
</evidence>
<dbReference type="InterPro" id="IPR000223">
    <property type="entry name" value="Pept_S26A_signal_pept_1"/>
</dbReference>
<dbReference type="EC" id="3.4.21.89" evidence="4"/>
<dbReference type="GO" id="GO:0004252">
    <property type="term" value="F:serine-type endopeptidase activity"/>
    <property type="evidence" value="ECO:0007669"/>
    <property type="project" value="InterPro"/>
</dbReference>
<dbReference type="CDD" id="cd06530">
    <property type="entry name" value="S26_SPase_I"/>
    <property type="match status" value="1"/>
</dbReference>
<sequence>MTRTDDWRTRSRLGTAATTGLPAGRLLGVPLRVSSAWIAVIALVTALYPGIVARLVPGLPVPVEYLISFVLGWVLLGSLLVHETGHVLACRLARVVVRAVVLSLPGGSVEHDRAYTPRQVAIAAVGGPAASLVLAIATGALAVLSGGVPGVLFGTTTAVNLAVTVFTLLPGLPMDGGELVRAAVWQWSGSPATGRKVARVAGQVVAIAVALGPLLLVRSDDLVGSGVVVAAGLLVAGYVWQPGPAKAVKDEAVTGAAIRTWLVVGAVSVAAVLVLRAYVVQSLVVASGSMDDTLRTGDHIVVDKLSYLIGGVRLGDVVVLDRPPGVASEEDELVKRVIGLAGDRIEARDGRVLRNGVPIDEPYLRPGCADNAAGLKPVTVASGQVYLLGDNRCHSLDSRGFGPVDESLVEGRAVAIIWPVDHAGSI</sequence>
<keyword evidence="7" id="KW-1185">Reference proteome</keyword>
<dbReference type="Pfam" id="PF10502">
    <property type="entry name" value="Peptidase_S26"/>
    <property type="match status" value="1"/>
</dbReference>
<dbReference type="Proteomes" id="UP000295444">
    <property type="component" value="Unassembled WGS sequence"/>
</dbReference>
<evidence type="ECO:0000256" key="4">
    <source>
        <dbReference type="RuleBase" id="RU362042"/>
    </source>
</evidence>
<comment type="catalytic activity">
    <reaction evidence="4">
        <text>Cleavage of hydrophobic, N-terminal signal or leader sequences from secreted and periplasmic proteins.</text>
        <dbReference type="EC" id="3.4.21.89"/>
    </reaction>
</comment>
<comment type="caution">
    <text evidence="6">The sequence shown here is derived from an EMBL/GenBank/DDBJ whole genome shotgun (WGS) entry which is preliminary data.</text>
</comment>
<dbReference type="PRINTS" id="PR00727">
    <property type="entry name" value="LEADERPTASE"/>
</dbReference>
<proteinExistence type="inferred from homology"/>
<keyword evidence="4" id="KW-0472">Membrane</keyword>
<dbReference type="EMBL" id="SNXZ01000001">
    <property type="protein sequence ID" value="TDQ04905.1"/>
    <property type="molecule type" value="Genomic_DNA"/>
</dbReference>
<dbReference type="PANTHER" id="PTHR43390">
    <property type="entry name" value="SIGNAL PEPTIDASE I"/>
    <property type="match status" value="1"/>
</dbReference>
<feature type="transmembrane region" description="Helical" evidence="4">
    <location>
        <begin position="62"/>
        <end position="81"/>
    </location>
</feature>
<evidence type="ECO:0000256" key="3">
    <source>
        <dbReference type="PIRSR" id="PIRSR600223-1"/>
    </source>
</evidence>
<keyword evidence="4" id="KW-1133">Transmembrane helix</keyword>
<dbReference type="SUPFAM" id="SSF51306">
    <property type="entry name" value="LexA/Signal peptidase"/>
    <property type="match status" value="1"/>
</dbReference>
<dbReference type="InterPro" id="IPR019533">
    <property type="entry name" value="Peptidase_S26"/>
</dbReference>
<dbReference type="Gene3D" id="2.10.109.10">
    <property type="entry name" value="Umud Fragment, subunit A"/>
    <property type="match status" value="1"/>
</dbReference>
<comment type="subcellular location">
    <subcellularLocation>
        <location evidence="1">Cell membrane</location>
        <topology evidence="1">Single-pass type II membrane protein</topology>
    </subcellularLocation>
    <subcellularLocation>
        <location evidence="4">Membrane</location>
        <topology evidence="4">Single-pass type II membrane protein</topology>
    </subcellularLocation>
</comment>
<evidence type="ECO:0000256" key="2">
    <source>
        <dbReference type="ARBA" id="ARBA00009370"/>
    </source>
</evidence>
<feature type="transmembrane region" description="Helical" evidence="4">
    <location>
        <begin position="120"/>
        <end position="144"/>
    </location>
</feature>
<feature type="transmembrane region" description="Helical" evidence="4">
    <location>
        <begin position="222"/>
        <end position="240"/>
    </location>
</feature>
<gene>
    <name evidence="6" type="ORF">EV186_101866</name>
</gene>
<dbReference type="GO" id="GO:0006465">
    <property type="term" value="P:signal peptide processing"/>
    <property type="evidence" value="ECO:0007669"/>
    <property type="project" value="InterPro"/>
</dbReference>
<keyword evidence="4" id="KW-0812">Transmembrane</keyword>
<dbReference type="NCBIfam" id="TIGR02227">
    <property type="entry name" value="sigpep_I_bact"/>
    <property type="match status" value="1"/>
</dbReference>
<keyword evidence="4" id="KW-0378">Hydrolase</keyword>
<feature type="active site" evidence="3">
    <location>
        <position position="335"/>
    </location>
</feature>
<organism evidence="6 7">
    <name type="scientific">Labedaea rhizosphaerae</name>
    <dbReference type="NCBI Taxonomy" id="598644"/>
    <lineage>
        <taxon>Bacteria</taxon>
        <taxon>Bacillati</taxon>
        <taxon>Actinomycetota</taxon>
        <taxon>Actinomycetes</taxon>
        <taxon>Pseudonocardiales</taxon>
        <taxon>Pseudonocardiaceae</taxon>
        <taxon>Labedaea</taxon>
    </lineage>
</organism>
<dbReference type="GO" id="GO:0009003">
    <property type="term" value="F:signal peptidase activity"/>
    <property type="evidence" value="ECO:0007669"/>
    <property type="project" value="UniProtKB-EC"/>
</dbReference>
<dbReference type="InterPro" id="IPR036286">
    <property type="entry name" value="LexA/Signal_pep-like_sf"/>
</dbReference>
<feature type="transmembrane region" description="Helical" evidence="4">
    <location>
        <begin position="197"/>
        <end position="216"/>
    </location>
</feature>
<feature type="active site" evidence="3">
    <location>
        <position position="289"/>
    </location>
</feature>
<dbReference type="AlphaFoldDB" id="A0A4V3D098"/>
<feature type="transmembrane region" description="Helical" evidence="4">
    <location>
        <begin position="261"/>
        <end position="279"/>
    </location>
</feature>